<comment type="caution">
    <text evidence="13">The sequence shown here is derived from an EMBL/GenBank/DDBJ whole genome shotgun (WGS) entry which is preliminary data.</text>
</comment>
<dbReference type="EMBL" id="JAHLQT010021845">
    <property type="protein sequence ID" value="KAG7167112.1"/>
    <property type="molecule type" value="Genomic_DNA"/>
</dbReference>
<keyword evidence="7" id="KW-0865">Zymogen</keyword>
<dbReference type="GO" id="GO:0008270">
    <property type="term" value="F:zinc ion binding"/>
    <property type="evidence" value="ECO:0007669"/>
    <property type="project" value="UniProtKB-UniRule"/>
</dbReference>
<dbReference type="GO" id="GO:0004222">
    <property type="term" value="F:metalloendopeptidase activity"/>
    <property type="evidence" value="ECO:0007669"/>
    <property type="project" value="UniProtKB-UniRule"/>
</dbReference>
<evidence type="ECO:0000313" key="14">
    <source>
        <dbReference type="Proteomes" id="UP000747542"/>
    </source>
</evidence>
<dbReference type="Proteomes" id="UP000747542">
    <property type="component" value="Unassembled WGS sequence"/>
</dbReference>
<evidence type="ECO:0000256" key="1">
    <source>
        <dbReference type="ARBA" id="ARBA00022670"/>
    </source>
</evidence>
<name>A0A8J5JZZ6_HOMAM</name>
<comment type="cofactor">
    <cofactor evidence="10">
        <name>Zn(2+)</name>
        <dbReference type="ChEBI" id="CHEBI:29105"/>
    </cofactor>
    <text evidence="10">Binds 1 zinc ion per subunit.</text>
</comment>
<dbReference type="AlphaFoldDB" id="A0A8J5JZZ6"/>
<keyword evidence="2 10" id="KW-0479">Metal-binding</keyword>
<keyword evidence="1 10" id="KW-0645">Protease</keyword>
<dbReference type="Pfam" id="PF01400">
    <property type="entry name" value="Astacin"/>
    <property type="match status" value="1"/>
</dbReference>
<keyword evidence="6 10" id="KW-0482">Metalloprotease</keyword>
<keyword evidence="4 10" id="KW-0378">Hydrolase</keyword>
<evidence type="ECO:0000256" key="3">
    <source>
        <dbReference type="ARBA" id="ARBA00022729"/>
    </source>
</evidence>
<feature type="binding site" evidence="10">
    <location>
        <position position="162"/>
    </location>
    <ligand>
        <name>Zn(2+)</name>
        <dbReference type="ChEBI" id="CHEBI:29105"/>
        <note>catalytic</note>
    </ligand>
</feature>
<gene>
    <name evidence="13" type="primary">nas-4-L2</name>
    <name evidence="13" type="ORF">Hamer_G005448</name>
</gene>
<evidence type="ECO:0000313" key="13">
    <source>
        <dbReference type="EMBL" id="KAG7167112.1"/>
    </source>
</evidence>
<dbReference type="OrthoDB" id="291007at2759"/>
<organism evidence="13 14">
    <name type="scientific">Homarus americanus</name>
    <name type="common">American lobster</name>
    <dbReference type="NCBI Taxonomy" id="6706"/>
    <lineage>
        <taxon>Eukaryota</taxon>
        <taxon>Metazoa</taxon>
        <taxon>Ecdysozoa</taxon>
        <taxon>Arthropoda</taxon>
        <taxon>Crustacea</taxon>
        <taxon>Multicrustacea</taxon>
        <taxon>Malacostraca</taxon>
        <taxon>Eumalacostraca</taxon>
        <taxon>Eucarida</taxon>
        <taxon>Decapoda</taxon>
        <taxon>Pleocyemata</taxon>
        <taxon>Astacidea</taxon>
        <taxon>Nephropoidea</taxon>
        <taxon>Nephropidae</taxon>
        <taxon>Homarus</taxon>
    </lineage>
</organism>
<dbReference type="PANTHER" id="PTHR10127:SF814">
    <property type="entry name" value="MEPRIN A SUBUNIT BETA"/>
    <property type="match status" value="1"/>
</dbReference>
<dbReference type="CDD" id="cd04280">
    <property type="entry name" value="ZnMc_astacin_like"/>
    <property type="match status" value="1"/>
</dbReference>
<evidence type="ECO:0000256" key="8">
    <source>
        <dbReference type="ARBA" id="ARBA00023157"/>
    </source>
</evidence>
<feature type="active site" evidence="10">
    <location>
        <position position="153"/>
    </location>
</feature>
<dbReference type="InterPro" id="IPR034035">
    <property type="entry name" value="Astacin-like_dom"/>
</dbReference>
<evidence type="ECO:0000256" key="2">
    <source>
        <dbReference type="ARBA" id="ARBA00022723"/>
    </source>
</evidence>
<feature type="chain" id="PRO_5035197763" evidence="11">
    <location>
        <begin position="16"/>
        <end position="253"/>
    </location>
</feature>
<evidence type="ECO:0000256" key="11">
    <source>
        <dbReference type="SAM" id="SignalP"/>
    </source>
</evidence>
<keyword evidence="3 11" id="KW-0732">Signal</keyword>
<evidence type="ECO:0000256" key="7">
    <source>
        <dbReference type="ARBA" id="ARBA00023145"/>
    </source>
</evidence>
<proteinExistence type="predicted"/>
<keyword evidence="8" id="KW-1015">Disulfide bond</keyword>
<comment type="caution">
    <text evidence="10">Lacks conserved residue(s) required for the propagation of feature annotation.</text>
</comment>
<dbReference type="GO" id="GO:0006508">
    <property type="term" value="P:proteolysis"/>
    <property type="evidence" value="ECO:0007669"/>
    <property type="project" value="UniProtKB-KW"/>
</dbReference>
<reference evidence="13" key="1">
    <citation type="journal article" date="2021" name="Sci. Adv.">
        <title>The American lobster genome reveals insights on longevity, neural, and immune adaptations.</title>
        <authorList>
            <person name="Polinski J.M."/>
            <person name="Zimin A.V."/>
            <person name="Clark K.F."/>
            <person name="Kohn A.B."/>
            <person name="Sadowski N."/>
            <person name="Timp W."/>
            <person name="Ptitsyn A."/>
            <person name="Khanna P."/>
            <person name="Romanova D.Y."/>
            <person name="Williams P."/>
            <person name="Greenwood S.J."/>
            <person name="Moroz L.L."/>
            <person name="Walt D.R."/>
            <person name="Bodnar A.G."/>
        </authorList>
    </citation>
    <scope>NUCLEOTIDE SEQUENCE</scope>
    <source>
        <strain evidence="13">GMGI-L3</strain>
    </source>
</reference>
<dbReference type="InterPro" id="IPR006026">
    <property type="entry name" value="Peptidase_Metallo"/>
</dbReference>
<feature type="binding site" evidence="10">
    <location>
        <position position="156"/>
    </location>
    <ligand>
        <name>Zn(2+)</name>
        <dbReference type="ChEBI" id="CHEBI:29105"/>
        <note>catalytic</note>
    </ligand>
</feature>
<dbReference type="FunFam" id="3.40.390.10:FF:000015">
    <property type="entry name" value="Meprin A subunit"/>
    <property type="match status" value="1"/>
</dbReference>
<keyword evidence="9" id="KW-0325">Glycoprotein</keyword>
<evidence type="ECO:0000256" key="10">
    <source>
        <dbReference type="PROSITE-ProRule" id="PRU01211"/>
    </source>
</evidence>
<dbReference type="InterPro" id="IPR001506">
    <property type="entry name" value="Peptidase_M12A"/>
</dbReference>
<evidence type="ECO:0000256" key="9">
    <source>
        <dbReference type="ARBA" id="ARBA00023180"/>
    </source>
</evidence>
<evidence type="ECO:0000259" key="12">
    <source>
        <dbReference type="PROSITE" id="PS51864"/>
    </source>
</evidence>
<evidence type="ECO:0000256" key="6">
    <source>
        <dbReference type="ARBA" id="ARBA00023049"/>
    </source>
</evidence>
<evidence type="ECO:0000256" key="5">
    <source>
        <dbReference type="ARBA" id="ARBA00022833"/>
    </source>
</evidence>
<dbReference type="PROSITE" id="PS51864">
    <property type="entry name" value="ASTACIN"/>
    <property type="match status" value="1"/>
</dbReference>
<feature type="signal peptide" evidence="11">
    <location>
        <begin position="1"/>
        <end position="15"/>
    </location>
</feature>
<dbReference type="SMART" id="SM00235">
    <property type="entry name" value="ZnMc"/>
    <property type="match status" value="1"/>
</dbReference>
<protein>
    <submittedName>
        <fullName evidence="13">Zinc metalloproteinase nas-4-like 2</fullName>
    </submittedName>
</protein>
<feature type="binding site" evidence="10">
    <location>
        <position position="152"/>
    </location>
    <ligand>
        <name>Zn(2+)</name>
        <dbReference type="ChEBI" id="CHEBI:29105"/>
        <note>catalytic</note>
    </ligand>
</feature>
<sequence>MKFVCILALVGLAVAAPNKFIPRTGKEWTPASLVNPDELGDYFEGDIEGPLPGILKNGLIDEKYRWDNGIVHYKFSSHFAEEKRDIVRAAMDEYKDLTNGCITFVERTDEKDYVYFTQDNDHGCHSKVGKVGGSQEINYPDWCLKKHGSILHEMYHALGFHHEQSRTDRDDYVTIMWDNIESGHEHNFNKYSADVVSGFGENYDYGSVMHYSAHAFSENGEKTIVTKDPDAEIGQRIKLSDVDLRKLMNMYKC</sequence>
<keyword evidence="5 10" id="KW-0862">Zinc</keyword>
<dbReference type="PANTHER" id="PTHR10127">
    <property type="entry name" value="DISCOIDIN, CUB, EGF, LAMININ , AND ZINC METALLOPROTEASE DOMAIN CONTAINING"/>
    <property type="match status" value="1"/>
</dbReference>
<evidence type="ECO:0000256" key="4">
    <source>
        <dbReference type="ARBA" id="ARBA00022801"/>
    </source>
</evidence>
<accession>A0A8J5JZZ6</accession>
<feature type="domain" description="Peptidase M12A" evidence="12">
    <location>
        <begin position="57"/>
        <end position="253"/>
    </location>
</feature>
<keyword evidence="14" id="KW-1185">Reference proteome</keyword>